<dbReference type="PANTHER" id="PTHR31917:SF148">
    <property type="entry name" value="DUF724 DOMAIN-CONTAINING PROTEIN 2"/>
    <property type="match status" value="1"/>
</dbReference>
<dbReference type="Proteomes" id="UP001187192">
    <property type="component" value="Unassembled WGS sequence"/>
</dbReference>
<dbReference type="CDD" id="cd20406">
    <property type="entry name" value="Tudor_Agenet_AtDUF_rpt2_4"/>
    <property type="match status" value="1"/>
</dbReference>
<dbReference type="InterPro" id="IPR014002">
    <property type="entry name" value="Agenet_dom_plant"/>
</dbReference>
<dbReference type="Pfam" id="PF05641">
    <property type="entry name" value="Agenet"/>
    <property type="match status" value="1"/>
</dbReference>
<dbReference type="EMBL" id="BTGU01002252">
    <property type="protein sequence ID" value="GMN35958.1"/>
    <property type="molecule type" value="Genomic_DNA"/>
</dbReference>
<proteinExistence type="predicted"/>
<dbReference type="InterPro" id="IPR008395">
    <property type="entry name" value="Agenet-like_dom"/>
</dbReference>
<feature type="domain" description="Agenet" evidence="1">
    <location>
        <begin position="1"/>
        <end position="70"/>
    </location>
</feature>
<dbReference type="AlphaFoldDB" id="A0AA87ZGP9"/>
<evidence type="ECO:0000313" key="2">
    <source>
        <dbReference type="EMBL" id="GMN35958.1"/>
    </source>
</evidence>
<keyword evidence="3" id="KW-1185">Reference proteome</keyword>
<accession>A0AA87ZGP9</accession>
<gene>
    <name evidence="2" type="ORF">TIFTF001_042327</name>
</gene>
<dbReference type="PANTHER" id="PTHR31917">
    <property type="entry name" value="AGENET DOMAIN-CONTAINING PROTEIN-RELATED"/>
    <property type="match status" value="1"/>
</dbReference>
<feature type="domain" description="Agenet" evidence="1">
    <location>
        <begin position="72"/>
        <end position="128"/>
    </location>
</feature>
<dbReference type="Gene3D" id="2.30.30.140">
    <property type="match status" value="1"/>
</dbReference>
<evidence type="ECO:0000313" key="3">
    <source>
        <dbReference type="Proteomes" id="UP001187192"/>
    </source>
</evidence>
<evidence type="ECO:0000259" key="1">
    <source>
        <dbReference type="SMART" id="SM00743"/>
    </source>
</evidence>
<comment type="caution">
    <text evidence="2">The sequence shown here is derived from an EMBL/GenBank/DDBJ whole genome shotgun (WGS) entry which is preliminary data.</text>
</comment>
<name>A0AA87ZGP9_FICCA</name>
<sequence>MEFVRGDKIEVCIKEEGFLGSYYEATVVSQLPKGLYVVQYKELFEESNESEPLVETVRDREVRPVPPQIPAAEFRFLDVVDAFDNDGWWVGKISGKKSSDHYYVFFEITSDEIAYPVSRLRAHLDWVKGKWVSPKNKAKKMERGGEGLRRIVSSDNGL</sequence>
<dbReference type="CDD" id="cd20405">
    <property type="entry name" value="Tudor_Agenet_AtDUF_rpt1_3"/>
    <property type="match status" value="1"/>
</dbReference>
<protein>
    <recommendedName>
        <fullName evidence="1">Agenet domain-containing protein</fullName>
    </recommendedName>
</protein>
<dbReference type="SMART" id="SM00743">
    <property type="entry name" value="Agenet"/>
    <property type="match status" value="2"/>
</dbReference>
<organism evidence="2 3">
    <name type="scientific">Ficus carica</name>
    <name type="common">Common fig</name>
    <dbReference type="NCBI Taxonomy" id="3494"/>
    <lineage>
        <taxon>Eukaryota</taxon>
        <taxon>Viridiplantae</taxon>
        <taxon>Streptophyta</taxon>
        <taxon>Embryophyta</taxon>
        <taxon>Tracheophyta</taxon>
        <taxon>Spermatophyta</taxon>
        <taxon>Magnoliopsida</taxon>
        <taxon>eudicotyledons</taxon>
        <taxon>Gunneridae</taxon>
        <taxon>Pentapetalae</taxon>
        <taxon>rosids</taxon>
        <taxon>fabids</taxon>
        <taxon>Rosales</taxon>
        <taxon>Moraceae</taxon>
        <taxon>Ficeae</taxon>
        <taxon>Ficus</taxon>
    </lineage>
</organism>
<reference evidence="2" key="1">
    <citation type="submission" date="2023-07" db="EMBL/GenBank/DDBJ databases">
        <title>draft genome sequence of fig (Ficus carica).</title>
        <authorList>
            <person name="Takahashi T."/>
            <person name="Nishimura K."/>
        </authorList>
    </citation>
    <scope>NUCLEOTIDE SEQUENCE</scope>
</reference>